<dbReference type="Proteomes" id="UP001319865">
    <property type="component" value="Chromosome"/>
</dbReference>
<evidence type="ECO:0008006" key="9">
    <source>
        <dbReference type="Google" id="ProtNLM"/>
    </source>
</evidence>
<feature type="transmembrane region" description="Helical" evidence="6">
    <location>
        <begin position="366"/>
        <end position="389"/>
    </location>
</feature>
<keyword evidence="2" id="KW-1003">Cell membrane</keyword>
<dbReference type="EMBL" id="AP025183">
    <property type="protein sequence ID" value="BDB52692.1"/>
    <property type="molecule type" value="Genomic_DNA"/>
</dbReference>
<feature type="transmembrane region" description="Helical" evidence="6">
    <location>
        <begin position="97"/>
        <end position="119"/>
    </location>
</feature>
<organism evidence="7 8">
    <name type="scientific">Flavobacterium ammonificans</name>
    <dbReference type="NCBI Taxonomy" id="1751056"/>
    <lineage>
        <taxon>Bacteria</taxon>
        <taxon>Pseudomonadati</taxon>
        <taxon>Bacteroidota</taxon>
        <taxon>Flavobacteriia</taxon>
        <taxon>Flavobacteriales</taxon>
        <taxon>Flavobacteriaceae</taxon>
        <taxon>Flavobacterium</taxon>
    </lineage>
</organism>
<gene>
    <name evidence="7" type="ORF">GENT11_10040</name>
</gene>
<dbReference type="PANTHER" id="PTHR30250">
    <property type="entry name" value="PST FAMILY PREDICTED COLANIC ACID TRANSPORTER"/>
    <property type="match status" value="1"/>
</dbReference>
<dbReference type="InterPro" id="IPR050833">
    <property type="entry name" value="Poly_Biosynth_Transport"/>
</dbReference>
<feature type="transmembrane region" description="Helical" evidence="6">
    <location>
        <begin position="395"/>
        <end position="414"/>
    </location>
</feature>
<evidence type="ECO:0000313" key="7">
    <source>
        <dbReference type="EMBL" id="BDB52692.1"/>
    </source>
</evidence>
<feature type="transmembrane region" description="Helical" evidence="6">
    <location>
        <begin position="25"/>
        <end position="46"/>
    </location>
</feature>
<evidence type="ECO:0000256" key="2">
    <source>
        <dbReference type="ARBA" id="ARBA00022475"/>
    </source>
</evidence>
<protein>
    <recommendedName>
        <fullName evidence="9">Flippase</fullName>
    </recommendedName>
</protein>
<evidence type="ECO:0000256" key="4">
    <source>
        <dbReference type="ARBA" id="ARBA00022989"/>
    </source>
</evidence>
<reference evidence="7 8" key="2">
    <citation type="journal article" date="2022" name="Microorganisms">
        <title>Complete Genome Sequences of Two Flavobacterium ammonificans Strains and a Flavobacterium ammoniigenes Strain of Ammonifying Bacterioplankton Isolated from Surface River Water.</title>
        <authorList>
            <person name="Suda W."/>
            <person name="Ogata Y."/>
            <person name="Shindo C."/>
            <person name="Watanabe K."/>
        </authorList>
    </citation>
    <scope>NUCLEOTIDE SEQUENCE [LARGE SCALE GENOMIC DNA]</scope>
    <source>
        <strain evidence="7 8">GENT11</strain>
    </source>
</reference>
<dbReference type="Pfam" id="PF01943">
    <property type="entry name" value="Polysacc_synt"/>
    <property type="match status" value="1"/>
</dbReference>
<keyword evidence="3 6" id="KW-0812">Transmembrane</keyword>
<feature type="transmembrane region" description="Helical" evidence="6">
    <location>
        <begin position="58"/>
        <end position="76"/>
    </location>
</feature>
<keyword evidence="8" id="KW-1185">Reference proteome</keyword>
<name>A0ABN6KUB8_9FLAO</name>
<evidence type="ECO:0000256" key="3">
    <source>
        <dbReference type="ARBA" id="ARBA00022692"/>
    </source>
</evidence>
<dbReference type="InterPro" id="IPR002797">
    <property type="entry name" value="Polysacc_synth"/>
</dbReference>
<feature type="transmembrane region" description="Helical" evidence="6">
    <location>
        <begin position="305"/>
        <end position="324"/>
    </location>
</feature>
<comment type="subcellular location">
    <subcellularLocation>
        <location evidence="1">Cell membrane</location>
        <topology evidence="1">Multi-pass membrane protein</topology>
    </subcellularLocation>
</comment>
<evidence type="ECO:0000313" key="8">
    <source>
        <dbReference type="Proteomes" id="UP001319865"/>
    </source>
</evidence>
<feature type="transmembrane region" description="Helical" evidence="6">
    <location>
        <begin position="336"/>
        <end position="359"/>
    </location>
</feature>
<feature type="transmembrane region" description="Helical" evidence="6">
    <location>
        <begin position="185"/>
        <end position="208"/>
    </location>
</feature>
<proteinExistence type="predicted"/>
<feature type="transmembrane region" description="Helical" evidence="6">
    <location>
        <begin position="131"/>
        <end position="152"/>
    </location>
</feature>
<evidence type="ECO:0000256" key="5">
    <source>
        <dbReference type="ARBA" id="ARBA00023136"/>
    </source>
</evidence>
<dbReference type="PANTHER" id="PTHR30250:SF11">
    <property type="entry name" value="O-ANTIGEN TRANSPORTER-RELATED"/>
    <property type="match status" value="1"/>
</dbReference>
<feature type="transmembrane region" description="Helical" evidence="6">
    <location>
        <begin position="159"/>
        <end position="179"/>
    </location>
</feature>
<evidence type="ECO:0000256" key="1">
    <source>
        <dbReference type="ARBA" id="ARBA00004651"/>
    </source>
</evidence>
<reference evidence="7 8" key="1">
    <citation type="journal article" date="2022" name="Int. J. Syst. Evol. Microbiol.">
        <title>Flavobacterium ammonificans sp. nov. and Flavobacterium ammoniigenes sp. nov., ammonifying bacteria isolated from surface river water.</title>
        <authorList>
            <person name="Watanabe K."/>
            <person name="Kitamura T."/>
            <person name="Ogata Y."/>
            <person name="Shindo C."/>
            <person name="Suda W."/>
        </authorList>
    </citation>
    <scope>NUCLEOTIDE SEQUENCE [LARGE SCALE GENOMIC DNA]</scope>
    <source>
        <strain evidence="7 8">GENT11</strain>
    </source>
</reference>
<keyword evidence="4 6" id="KW-1133">Transmembrane helix</keyword>
<accession>A0ABN6KUB8</accession>
<sequence>MLKTIEIYNNLKIIIINNKKVIENYFFMTLLQILNSIFYLLIYPFLIGTLGANSYGSYVYAFSISVFFVSFVQFGFDTPALKIISQNPNDKKIHSEVFSSVFFSKIILSIISSIIFVVLLKVVPIFKSNNWLFIICYFQVFSNILFPTWYFQAIQKMRVVTFIQLTLKIISLPLIFLFVATPDDIIYFAFISVLTGFLSGVIAMVIIMNNYSIRLVLISYKNLIITFKDAIPFFLSSSMNTIKQQSATVLLGSFFSMKDVALYDLAMKIYLVPTTLISSINSALFPKMISSSWKKISMVIKLENIIGLFIVAFFVVFGKYIILFMGGTDMLESYPILIILSFSVFTILTVGAIFNFIFIPRGLYRYIAINQFIALVGFVLFSFIGLIFFFNRLVLPLAFAFAAIIEFLYSYYLLNKFKND</sequence>
<evidence type="ECO:0000256" key="6">
    <source>
        <dbReference type="SAM" id="Phobius"/>
    </source>
</evidence>
<keyword evidence="5 6" id="KW-0472">Membrane</keyword>
<dbReference type="RefSeq" id="WP_229328593.1">
    <property type="nucleotide sequence ID" value="NZ_AP025183.1"/>
</dbReference>